<dbReference type="Gene3D" id="3.30.50.10">
    <property type="entry name" value="Erythroid Transcription Factor GATA-1, subunit A"/>
    <property type="match status" value="1"/>
</dbReference>
<dbReference type="GO" id="GO:0005634">
    <property type="term" value="C:nucleus"/>
    <property type="evidence" value="ECO:0007669"/>
    <property type="project" value="TreeGrafter"/>
</dbReference>
<reference evidence="12" key="1">
    <citation type="submission" date="2023-10" db="EMBL/GenBank/DDBJ databases">
        <title>Genome assembly of Pristionchus species.</title>
        <authorList>
            <person name="Yoshida K."/>
            <person name="Sommer R.J."/>
        </authorList>
    </citation>
    <scope>NUCLEOTIDE SEQUENCE</scope>
    <source>
        <strain evidence="12">RS0144</strain>
    </source>
</reference>
<feature type="non-terminal residue" evidence="12">
    <location>
        <position position="1"/>
    </location>
</feature>
<evidence type="ECO:0000256" key="2">
    <source>
        <dbReference type="ARBA" id="ARBA00022771"/>
    </source>
</evidence>
<evidence type="ECO:0000256" key="1">
    <source>
        <dbReference type="ARBA" id="ARBA00022723"/>
    </source>
</evidence>
<evidence type="ECO:0000259" key="11">
    <source>
        <dbReference type="PROSITE" id="PS51843"/>
    </source>
</evidence>
<dbReference type="InterPro" id="IPR000536">
    <property type="entry name" value="Nucl_hrmn_rcpt_lig-bd"/>
</dbReference>
<name>A0AAV5T7U1_9BILA</name>
<evidence type="ECO:0000256" key="3">
    <source>
        <dbReference type="ARBA" id="ARBA00022833"/>
    </source>
</evidence>
<evidence type="ECO:0000256" key="4">
    <source>
        <dbReference type="ARBA" id="ARBA00023015"/>
    </source>
</evidence>
<dbReference type="GO" id="GO:0043565">
    <property type="term" value="F:sequence-specific DNA binding"/>
    <property type="evidence" value="ECO:0007669"/>
    <property type="project" value="InterPro"/>
</dbReference>
<evidence type="ECO:0000256" key="9">
    <source>
        <dbReference type="SAM" id="MobiDB-lite"/>
    </source>
</evidence>
<evidence type="ECO:0000313" key="12">
    <source>
        <dbReference type="EMBL" id="GMS91621.1"/>
    </source>
</evidence>
<evidence type="ECO:0000259" key="10">
    <source>
        <dbReference type="PROSITE" id="PS51030"/>
    </source>
</evidence>
<sequence length="374" mass="43771">LPFLPMESRNCLICTVPVTVAHLGIDACRACAAFFKRSKIAGRTYTCRQGDRKCSFRKHEKFMCRSCRYDRCIELGMTYVLPSKRKPRKKKEEAAEMEMSQPSSSSTTSSNESILDRMATEYKASYERRLEQEKVYISKHNLKRMSHPTEELYTSNISAFYDIFQVTIKESIELLQNVFDDYERLAVPHRASLFKNFIGKFCMIEASYFNSKYFGNEFIFLASLITCIDCNNVDEWVTDEDKIERKDDFRTSLKGFAKDYTDLLIPMLKMEVLTEREFHALIALAYCDLDPSLHLPEEIMERAERMRARLFDELQEYYRRDLGLADFSKRLGNLMTVAHGAGEAGNLMNEEMRMYATMFDVYSDDQLFREIFME</sequence>
<dbReference type="PANTHER" id="PTHR46011:SF6">
    <property type="entry name" value="HIGH ZINC ACTIVATED NUCLEAR RECEPTOR PROTEIN"/>
    <property type="match status" value="1"/>
</dbReference>
<dbReference type="Pfam" id="PF00104">
    <property type="entry name" value="Hormone_recep"/>
    <property type="match status" value="1"/>
</dbReference>
<keyword evidence="5" id="KW-0238">DNA-binding</keyword>
<feature type="compositionally biased region" description="Low complexity" evidence="9">
    <location>
        <begin position="97"/>
        <end position="113"/>
    </location>
</feature>
<keyword evidence="3" id="KW-0862">Zinc</keyword>
<keyword evidence="6" id="KW-0804">Transcription</keyword>
<evidence type="ECO:0000256" key="7">
    <source>
        <dbReference type="ARBA" id="ARBA00023170"/>
    </source>
</evidence>
<proteinExistence type="predicted"/>
<keyword evidence="13" id="KW-1185">Reference proteome</keyword>
<dbReference type="InterPro" id="IPR035500">
    <property type="entry name" value="NHR-like_dom_sf"/>
</dbReference>
<dbReference type="InterPro" id="IPR001628">
    <property type="entry name" value="Znf_hrmn_rcpt"/>
</dbReference>
<evidence type="ECO:0008006" key="14">
    <source>
        <dbReference type="Google" id="ProtNLM"/>
    </source>
</evidence>
<feature type="domain" description="NR LBD" evidence="11">
    <location>
        <begin position="110"/>
        <end position="374"/>
    </location>
</feature>
<keyword evidence="8" id="KW-0539">Nucleus</keyword>
<dbReference type="PROSITE" id="PS51843">
    <property type="entry name" value="NR_LBD"/>
    <property type="match status" value="1"/>
</dbReference>
<dbReference type="Pfam" id="PF00105">
    <property type="entry name" value="zf-C4"/>
    <property type="match status" value="1"/>
</dbReference>
<organism evidence="12 13">
    <name type="scientific">Pristionchus entomophagus</name>
    <dbReference type="NCBI Taxonomy" id="358040"/>
    <lineage>
        <taxon>Eukaryota</taxon>
        <taxon>Metazoa</taxon>
        <taxon>Ecdysozoa</taxon>
        <taxon>Nematoda</taxon>
        <taxon>Chromadorea</taxon>
        <taxon>Rhabditida</taxon>
        <taxon>Rhabditina</taxon>
        <taxon>Diplogasteromorpha</taxon>
        <taxon>Diplogasteroidea</taxon>
        <taxon>Neodiplogasteridae</taxon>
        <taxon>Pristionchus</taxon>
    </lineage>
</organism>
<dbReference type="SUPFAM" id="SSF48508">
    <property type="entry name" value="Nuclear receptor ligand-binding domain"/>
    <property type="match status" value="1"/>
</dbReference>
<dbReference type="Proteomes" id="UP001432027">
    <property type="component" value="Unassembled WGS sequence"/>
</dbReference>
<dbReference type="SUPFAM" id="SSF57716">
    <property type="entry name" value="Glucocorticoid receptor-like (DNA-binding domain)"/>
    <property type="match status" value="1"/>
</dbReference>
<evidence type="ECO:0000256" key="8">
    <source>
        <dbReference type="ARBA" id="ARBA00023242"/>
    </source>
</evidence>
<keyword evidence="1" id="KW-0479">Metal-binding</keyword>
<dbReference type="PROSITE" id="PS51030">
    <property type="entry name" value="NUCLEAR_REC_DBD_2"/>
    <property type="match status" value="1"/>
</dbReference>
<keyword evidence="7" id="KW-0675">Receptor</keyword>
<protein>
    <recommendedName>
        <fullName evidence="14">Nuclear receptor</fullName>
    </recommendedName>
</protein>
<feature type="domain" description="Nuclear receptor" evidence="10">
    <location>
        <begin position="8"/>
        <end position="84"/>
    </location>
</feature>
<evidence type="ECO:0000256" key="5">
    <source>
        <dbReference type="ARBA" id="ARBA00023125"/>
    </source>
</evidence>
<dbReference type="GO" id="GO:0008270">
    <property type="term" value="F:zinc ion binding"/>
    <property type="evidence" value="ECO:0007669"/>
    <property type="project" value="UniProtKB-KW"/>
</dbReference>
<dbReference type="SMART" id="SM00399">
    <property type="entry name" value="ZnF_C4"/>
    <property type="match status" value="1"/>
</dbReference>
<dbReference type="AlphaFoldDB" id="A0AAV5T7U1"/>
<dbReference type="SMART" id="SM00430">
    <property type="entry name" value="HOLI"/>
    <property type="match status" value="1"/>
</dbReference>
<dbReference type="GO" id="GO:0003700">
    <property type="term" value="F:DNA-binding transcription factor activity"/>
    <property type="evidence" value="ECO:0007669"/>
    <property type="project" value="InterPro"/>
</dbReference>
<dbReference type="PRINTS" id="PR00047">
    <property type="entry name" value="STROIDFINGER"/>
</dbReference>
<dbReference type="PANTHER" id="PTHR46011">
    <property type="entry name" value="NUCLEAR HORMONE RECEPTOR FAMILY MEMBER NHR-86-RELATED"/>
    <property type="match status" value="1"/>
</dbReference>
<evidence type="ECO:0000256" key="6">
    <source>
        <dbReference type="ARBA" id="ARBA00023163"/>
    </source>
</evidence>
<keyword evidence="2" id="KW-0863">Zinc-finger</keyword>
<dbReference type="EMBL" id="BTSX01000004">
    <property type="protein sequence ID" value="GMS91621.1"/>
    <property type="molecule type" value="Genomic_DNA"/>
</dbReference>
<dbReference type="Gene3D" id="1.10.565.10">
    <property type="entry name" value="Retinoid X Receptor"/>
    <property type="match status" value="1"/>
</dbReference>
<feature type="region of interest" description="Disordered" evidence="9">
    <location>
        <begin position="86"/>
        <end position="113"/>
    </location>
</feature>
<keyword evidence="4" id="KW-0805">Transcription regulation</keyword>
<gene>
    <name evidence="12" type="ORF">PENTCL1PPCAC_13796</name>
</gene>
<evidence type="ECO:0000313" key="13">
    <source>
        <dbReference type="Proteomes" id="UP001432027"/>
    </source>
</evidence>
<accession>A0AAV5T7U1</accession>
<dbReference type="InterPro" id="IPR013088">
    <property type="entry name" value="Znf_NHR/GATA"/>
</dbReference>
<comment type="caution">
    <text evidence="12">The sequence shown here is derived from an EMBL/GenBank/DDBJ whole genome shotgun (WGS) entry which is preliminary data.</text>
</comment>